<comment type="similarity">
    <text evidence="1">Belongs to the ENTR1 family.</text>
</comment>
<gene>
    <name evidence="5" type="ORF">C0J50_11600</name>
</gene>
<evidence type="ECO:0000256" key="4">
    <source>
        <dbReference type="SAM" id="Coils"/>
    </source>
</evidence>
<name>A0AAD5FDZ4_SILAS</name>
<evidence type="ECO:0000256" key="3">
    <source>
        <dbReference type="ARBA" id="ARBA00023054"/>
    </source>
</evidence>
<evidence type="ECO:0000313" key="6">
    <source>
        <dbReference type="Proteomes" id="UP001205998"/>
    </source>
</evidence>
<protein>
    <recommendedName>
        <fullName evidence="2">Endosome-associated-trafficking regulator 1</fullName>
    </recommendedName>
</protein>
<evidence type="ECO:0000256" key="2">
    <source>
        <dbReference type="ARBA" id="ARBA00016007"/>
    </source>
</evidence>
<dbReference type="PANTHER" id="PTHR31259">
    <property type="entry name" value="ENDOSOME-ASSOCIATED TRAFFICKING REGULATOR 1"/>
    <property type="match status" value="1"/>
</dbReference>
<dbReference type="GO" id="GO:1903566">
    <property type="term" value="P:positive regulation of protein localization to cilium"/>
    <property type="evidence" value="ECO:0007669"/>
    <property type="project" value="TreeGrafter"/>
</dbReference>
<accession>A0AAD5FDZ4</accession>
<proteinExistence type="inferred from homology"/>
<dbReference type="PANTHER" id="PTHR31259:SF3">
    <property type="entry name" value="ENDOSOME-ASSOCIATED-TRAFFICKING REGULATOR 1"/>
    <property type="match status" value="1"/>
</dbReference>
<feature type="non-terminal residue" evidence="5">
    <location>
        <position position="356"/>
    </location>
</feature>
<sequence>MSKNKTSKKKLIIEDGVFNNCNPACSPSLDEPKEDGEQLNPFSFKEFIKSKHQQPCTLKPVEPDGLCSVEDEYKYTTTFDPSQKAHFFTDPSLLEQSFDYKPEDEWTESYQPSTIKDAHDLGLSGVLEDGAYLDCSLLSCVAEDETLNEWELEEDISPQHHFPRRNTDSYEGDEETSLIDLTFHAKKGSTENGINYQQKLRDENAQLRKHIRELIKKSGADSTKIRQLTDELHNRNLQEEKEAKALESMVQSVEENLQLMTKRAVKAESNLSKLKQDVQQLQSQLEAYRCENERLRAGETAALCSMRQNAQVASKYLLKAAQDAETSIKQLLAGRETLCLVSEMLSSVDKITEIPK</sequence>
<keyword evidence="6" id="KW-1185">Reference proteome</keyword>
<dbReference type="InterPro" id="IPR026757">
    <property type="entry name" value="ENTR1"/>
</dbReference>
<dbReference type="GO" id="GO:0055037">
    <property type="term" value="C:recycling endosome"/>
    <property type="evidence" value="ECO:0007669"/>
    <property type="project" value="TreeGrafter"/>
</dbReference>
<evidence type="ECO:0000256" key="1">
    <source>
        <dbReference type="ARBA" id="ARBA00007791"/>
    </source>
</evidence>
<comment type="caution">
    <text evidence="5">The sequence shown here is derived from an EMBL/GenBank/DDBJ whole genome shotgun (WGS) entry which is preliminary data.</text>
</comment>
<dbReference type="GO" id="GO:0005813">
    <property type="term" value="C:centrosome"/>
    <property type="evidence" value="ECO:0007669"/>
    <property type="project" value="TreeGrafter"/>
</dbReference>
<dbReference type="EMBL" id="MU563244">
    <property type="protein sequence ID" value="KAI5613240.1"/>
    <property type="molecule type" value="Genomic_DNA"/>
</dbReference>
<reference evidence="5" key="1">
    <citation type="submission" date="2018-07" db="EMBL/GenBank/DDBJ databases">
        <title>Comparative genomics of catfishes provides insights into carnivory and benthic adaptation.</title>
        <authorList>
            <person name="Zhang Y."/>
            <person name="Wang D."/>
            <person name="Peng Z."/>
            <person name="Zheng S."/>
            <person name="Shao F."/>
            <person name="Tao W."/>
        </authorList>
    </citation>
    <scope>NUCLEOTIDE SEQUENCE</scope>
    <source>
        <strain evidence="5">Chongqing</strain>
    </source>
</reference>
<feature type="coiled-coil region" evidence="4">
    <location>
        <begin position="197"/>
        <end position="298"/>
    </location>
</feature>
<dbReference type="AlphaFoldDB" id="A0AAD5FDZ4"/>
<dbReference type="GO" id="GO:0030496">
    <property type="term" value="C:midbody"/>
    <property type="evidence" value="ECO:0007669"/>
    <property type="project" value="TreeGrafter"/>
</dbReference>
<dbReference type="GO" id="GO:0005769">
    <property type="term" value="C:early endosome"/>
    <property type="evidence" value="ECO:0007669"/>
    <property type="project" value="TreeGrafter"/>
</dbReference>
<dbReference type="GO" id="GO:0045724">
    <property type="term" value="P:positive regulation of cilium assembly"/>
    <property type="evidence" value="ECO:0007669"/>
    <property type="project" value="TreeGrafter"/>
</dbReference>
<dbReference type="GO" id="GO:0036064">
    <property type="term" value="C:ciliary basal body"/>
    <property type="evidence" value="ECO:0007669"/>
    <property type="project" value="TreeGrafter"/>
</dbReference>
<keyword evidence="3 4" id="KW-0175">Coiled coil</keyword>
<evidence type="ECO:0000313" key="5">
    <source>
        <dbReference type="EMBL" id="KAI5613240.1"/>
    </source>
</evidence>
<dbReference type="Proteomes" id="UP001205998">
    <property type="component" value="Unassembled WGS sequence"/>
</dbReference>
<dbReference type="GO" id="GO:0032465">
    <property type="term" value="P:regulation of cytokinesis"/>
    <property type="evidence" value="ECO:0007669"/>
    <property type="project" value="TreeGrafter"/>
</dbReference>
<organism evidence="5 6">
    <name type="scientific">Silurus asotus</name>
    <name type="common">Amur catfish</name>
    <name type="synonym">Parasilurus asotus</name>
    <dbReference type="NCBI Taxonomy" id="30991"/>
    <lineage>
        <taxon>Eukaryota</taxon>
        <taxon>Metazoa</taxon>
        <taxon>Chordata</taxon>
        <taxon>Craniata</taxon>
        <taxon>Vertebrata</taxon>
        <taxon>Euteleostomi</taxon>
        <taxon>Actinopterygii</taxon>
        <taxon>Neopterygii</taxon>
        <taxon>Teleostei</taxon>
        <taxon>Ostariophysi</taxon>
        <taxon>Siluriformes</taxon>
        <taxon>Siluridae</taxon>
        <taxon>Silurus</taxon>
    </lineage>
</organism>